<keyword evidence="1" id="KW-0812">Transmembrane</keyword>
<feature type="transmembrane region" description="Helical" evidence="1">
    <location>
        <begin position="464"/>
        <end position="487"/>
    </location>
</feature>
<feature type="transmembrane region" description="Helical" evidence="1">
    <location>
        <begin position="306"/>
        <end position="330"/>
    </location>
</feature>
<keyword evidence="1" id="KW-1133">Transmembrane helix</keyword>
<feature type="transmembrane region" description="Helical" evidence="1">
    <location>
        <begin position="350"/>
        <end position="373"/>
    </location>
</feature>
<feature type="transmembrane region" description="Helical" evidence="1">
    <location>
        <begin position="236"/>
        <end position="257"/>
    </location>
</feature>
<feature type="transmembrane region" description="Helical" evidence="1">
    <location>
        <begin position="32"/>
        <end position="53"/>
    </location>
</feature>
<evidence type="ECO:0000256" key="1">
    <source>
        <dbReference type="SAM" id="Phobius"/>
    </source>
</evidence>
<feature type="transmembrane region" description="Helical" evidence="1">
    <location>
        <begin position="113"/>
        <end position="137"/>
    </location>
</feature>
<evidence type="ECO:0000313" key="2">
    <source>
        <dbReference type="EMBL" id="VYT78323.1"/>
    </source>
</evidence>
<dbReference type="EMBL" id="CACRUP010000007">
    <property type="protein sequence ID" value="VYT78323.1"/>
    <property type="molecule type" value="Genomic_DNA"/>
</dbReference>
<feature type="transmembrane region" description="Helical" evidence="1">
    <location>
        <begin position="493"/>
        <end position="511"/>
    </location>
</feature>
<feature type="transmembrane region" description="Helical" evidence="1">
    <location>
        <begin position="420"/>
        <end position="444"/>
    </location>
</feature>
<feature type="transmembrane region" description="Helical" evidence="1">
    <location>
        <begin position="186"/>
        <end position="204"/>
    </location>
</feature>
<accession>A0A6N2ZI21</accession>
<feature type="transmembrane region" description="Helical" evidence="1">
    <location>
        <begin position="394"/>
        <end position="414"/>
    </location>
</feature>
<name>A0A6N2ZI21_9FIRM</name>
<keyword evidence="1" id="KW-0472">Membrane</keyword>
<reference evidence="2" key="1">
    <citation type="submission" date="2019-11" db="EMBL/GenBank/DDBJ databases">
        <authorList>
            <person name="Feng L."/>
        </authorList>
    </citation>
    <scope>NUCLEOTIDE SEQUENCE</scope>
    <source>
        <strain evidence="2">PgorbachiiLFYP46</strain>
    </source>
</reference>
<gene>
    <name evidence="2" type="ORF">PGLFYP46_01044</name>
</gene>
<protein>
    <submittedName>
        <fullName evidence="2">Uncharacterized protein</fullName>
    </submittedName>
</protein>
<organism evidence="2">
    <name type="scientific">Peptoniphilus gorbachii</name>
    <dbReference type="NCBI Taxonomy" id="411567"/>
    <lineage>
        <taxon>Bacteria</taxon>
        <taxon>Bacillati</taxon>
        <taxon>Bacillota</taxon>
        <taxon>Tissierellia</taxon>
        <taxon>Tissierellales</taxon>
        <taxon>Peptoniphilaceae</taxon>
        <taxon>Peptoniphilus</taxon>
    </lineage>
</organism>
<feature type="transmembrane region" description="Helical" evidence="1">
    <location>
        <begin position="65"/>
        <end position="92"/>
    </location>
</feature>
<dbReference type="AlphaFoldDB" id="A0A6N2ZI21"/>
<proteinExistence type="predicted"/>
<dbReference type="RefSeq" id="WP_048949677.1">
    <property type="nucleotide sequence ID" value="NZ_CACRUP010000007.1"/>
</dbReference>
<feature type="transmembrane region" description="Helical" evidence="1">
    <location>
        <begin position="149"/>
        <end position="174"/>
    </location>
</feature>
<sequence>MNKTKTLLKAQIINFFPINEIKKRGNTQGSRIIVGLGVITLILFIGVYNTMIAKTLVRIGQQELIPAYMVSVSSFCILFITIFYSNGILFGSKDIDMLLSLPVTNNEIISSKFFLMYLLNFLITFLFMIPGGVIWLISIKARVLQILFYFISVLFVPLIPMCIATCMGILIILVSSFFKNKNTISLIFSFVMFGFIGCIAVYSMQSGNNLNNIGFILAKQITAIYPLSKVFMKNSFFSLSVGMGFFIVISMIVYYLFVKNVSLRYDLLISLSKTTPRYSSHKKINKRSSPFIALYKKELGRYLNSYMVVLNTGLGIVLLIIFSLVLLVSSPQQISEYVKIQNINEVFSNYAPVYIASMLILSCPAASSISLEGKNAWIMQSSPISMDMILKSKLAVNFTLHALGYIVSIFVFTIKVNMDMIQYIRLLIIPICYSIFITVLGIALNKKYPNYGWNNEMIVVKQSVPVILSGVIGMIALATPVMIIWFFHVPIGITLWVTAFILLVSAIIIYSKASKSKYI</sequence>